<dbReference type="Proteomes" id="UP000243217">
    <property type="component" value="Unassembled WGS sequence"/>
</dbReference>
<evidence type="ECO:0000313" key="3">
    <source>
        <dbReference type="Proteomes" id="UP000243217"/>
    </source>
</evidence>
<organism evidence="2 3">
    <name type="scientific">Thraustotheca clavata</name>
    <dbReference type="NCBI Taxonomy" id="74557"/>
    <lineage>
        <taxon>Eukaryota</taxon>
        <taxon>Sar</taxon>
        <taxon>Stramenopiles</taxon>
        <taxon>Oomycota</taxon>
        <taxon>Saprolegniomycetes</taxon>
        <taxon>Saprolegniales</taxon>
        <taxon>Achlyaceae</taxon>
        <taxon>Thraustotheca</taxon>
    </lineage>
</organism>
<keyword evidence="3" id="KW-1185">Reference proteome</keyword>
<protein>
    <submittedName>
        <fullName evidence="2">Uncharacterized protein</fullName>
    </submittedName>
</protein>
<evidence type="ECO:0000256" key="1">
    <source>
        <dbReference type="SAM" id="MobiDB-lite"/>
    </source>
</evidence>
<sequence>MFSAVSSGSVRAALAGVCQDLCKDEQFEPLDVYRRLAQEAKIVYDTEKTKERMKEHPLTADIARSHAELLEFDVETLDTHVDKERNTMTSANVVFDCRPCGTKKKQKTKERMEWSYDYERKYAGEPFGTTLTYSVRVAMGYGKKNTLLRIVLRFSGHYPASYYQKKDENEQNCDDHSDENSADENEEAGAEKDVNEESGAEIDEHDEHEESDDDEYEQDEDENHRDHEQEDQNENKESDDENQQLHVLGPDEKDWEYVEEFELHEDIFEAIQEWYGTERDLSPQDLLTYLLAFPFTEDEYMVDDRVFDIVFNSESDGEEEE</sequence>
<gene>
    <name evidence="2" type="ORF">THRCLA_09686</name>
</gene>
<feature type="region of interest" description="Disordered" evidence="1">
    <location>
        <begin position="163"/>
        <end position="253"/>
    </location>
</feature>
<dbReference type="OrthoDB" id="126538at2759"/>
<dbReference type="AlphaFoldDB" id="A0A1V9YVE9"/>
<accession>A0A1V9YVE9</accession>
<feature type="compositionally biased region" description="Basic and acidic residues" evidence="1">
    <location>
        <begin position="164"/>
        <end position="179"/>
    </location>
</feature>
<comment type="caution">
    <text evidence="2">The sequence shown here is derived from an EMBL/GenBank/DDBJ whole genome shotgun (WGS) entry which is preliminary data.</text>
</comment>
<reference evidence="2 3" key="1">
    <citation type="journal article" date="2014" name="Genome Biol. Evol.">
        <title>The secreted proteins of Achlya hypogyna and Thraustotheca clavata identify the ancestral oomycete secretome and reveal gene acquisitions by horizontal gene transfer.</title>
        <authorList>
            <person name="Misner I."/>
            <person name="Blouin N."/>
            <person name="Leonard G."/>
            <person name="Richards T.A."/>
            <person name="Lane C.E."/>
        </authorList>
    </citation>
    <scope>NUCLEOTIDE SEQUENCE [LARGE SCALE GENOMIC DNA]</scope>
    <source>
        <strain evidence="2 3">ATCC 34112</strain>
    </source>
</reference>
<dbReference type="EMBL" id="JNBS01002710">
    <property type="protein sequence ID" value="OQR89563.1"/>
    <property type="molecule type" value="Genomic_DNA"/>
</dbReference>
<proteinExistence type="predicted"/>
<feature type="compositionally biased region" description="Acidic residues" evidence="1">
    <location>
        <begin position="196"/>
        <end position="221"/>
    </location>
</feature>
<name>A0A1V9YVE9_9STRA</name>
<feature type="compositionally biased region" description="Basic and acidic residues" evidence="1">
    <location>
        <begin position="222"/>
        <end position="236"/>
    </location>
</feature>
<evidence type="ECO:0000313" key="2">
    <source>
        <dbReference type="EMBL" id="OQR89563.1"/>
    </source>
</evidence>